<dbReference type="InterPro" id="IPR003738">
    <property type="entry name" value="SRAP"/>
</dbReference>
<evidence type="ECO:0000256" key="5">
    <source>
        <dbReference type="ARBA" id="ARBA00022801"/>
    </source>
</evidence>
<comment type="similarity">
    <text evidence="1">Belongs to the SOS response-associated peptidase family.</text>
</comment>
<evidence type="ECO:0000256" key="7">
    <source>
        <dbReference type="ARBA" id="ARBA00023125"/>
    </source>
</evidence>
<proteinExistence type="inferred from homology"/>
<protein>
    <recommendedName>
        <fullName evidence="2">Abasic site processing protein HMCES</fullName>
    </recommendedName>
    <alternativeName>
        <fullName evidence="9">Embryonic stem cell-specific 5-hydroxymethylcytosine-binding protein</fullName>
    </alternativeName>
    <alternativeName>
        <fullName evidence="10">Peptidase HMCES</fullName>
    </alternativeName>
    <alternativeName>
        <fullName evidence="11">SRAP domain-containing protein 1</fullName>
    </alternativeName>
</protein>
<name>A0AAE1P9Z2_9EUCA</name>
<dbReference type="Pfam" id="PF02586">
    <property type="entry name" value="SRAP"/>
    <property type="match status" value="1"/>
</dbReference>
<dbReference type="EMBL" id="JAWZYT010002504">
    <property type="protein sequence ID" value="KAK4303961.1"/>
    <property type="molecule type" value="Genomic_DNA"/>
</dbReference>
<evidence type="ECO:0000256" key="10">
    <source>
        <dbReference type="ARBA" id="ARBA00030898"/>
    </source>
</evidence>
<evidence type="ECO:0000256" key="1">
    <source>
        <dbReference type="ARBA" id="ARBA00008136"/>
    </source>
</evidence>
<dbReference type="GO" id="GO:0006508">
    <property type="term" value="P:proteolysis"/>
    <property type="evidence" value="ECO:0007669"/>
    <property type="project" value="UniProtKB-KW"/>
</dbReference>
<keyword evidence="14" id="KW-1185">Reference proteome</keyword>
<evidence type="ECO:0000256" key="8">
    <source>
        <dbReference type="ARBA" id="ARBA00023239"/>
    </source>
</evidence>
<evidence type="ECO:0000313" key="13">
    <source>
        <dbReference type="EMBL" id="KAK4303961.1"/>
    </source>
</evidence>
<evidence type="ECO:0000256" key="12">
    <source>
        <dbReference type="SAM" id="MobiDB-lite"/>
    </source>
</evidence>
<keyword evidence="8" id="KW-0456">Lyase</keyword>
<evidence type="ECO:0000256" key="3">
    <source>
        <dbReference type="ARBA" id="ARBA00022670"/>
    </source>
</evidence>
<reference evidence="13" key="1">
    <citation type="submission" date="2023-11" db="EMBL/GenBank/DDBJ databases">
        <title>Genome assemblies of two species of porcelain crab, Petrolisthes cinctipes and Petrolisthes manimaculis (Anomura: Porcellanidae).</title>
        <authorList>
            <person name="Angst P."/>
        </authorList>
    </citation>
    <scope>NUCLEOTIDE SEQUENCE</scope>
    <source>
        <strain evidence="13">PB745_02</strain>
        <tissue evidence="13">Gill</tissue>
    </source>
</reference>
<feature type="compositionally biased region" description="Basic and acidic residues" evidence="12">
    <location>
        <begin position="303"/>
        <end position="317"/>
    </location>
</feature>
<evidence type="ECO:0000256" key="4">
    <source>
        <dbReference type="ARBA" id="ARBA00022763"/>
    </source>
</evidence>
<dbReference type="SUPFAM" id="SSF143081">
    <property type="entry name" value="BB1717-like"/>
    <property type="match status" value="1"/>
</dbReference>
<dbReference type="Proteomes" id="UP001292094">
    <property type="component" value="Unassembled WGS sequence"/>
</dbReference>
<evidence type="ECO:0000256" key="6">
    <source>
        <dbReference type="ARBA" id="ARBA00023124"/>
    </source>
</evidence>
<dbReference type="GO" id="GO:0003697">
    <property type="term" value="F:single-stranded DNA binding"/>
    <property type="evidence" value="ECO:0007669"/>
    <property type="project" value="InterPro"/>
</dbReference>
<dbReference type="Gene3D" id="3.90.1680.10">
    <property type="entry name" value="SOS response associated peptidase-like"/>
    <property type="match status" value="1"/>
</dbReference>
<sequence length="359" mass="40976">MRKDITVEFWRVTVASKVIMCGRTACTLAPDEVCRSCSVRTVGKDGTKKYEAPQWRDHPGDHKYRPSYNVAPTRFTPVMISEHHMKGVKREAEKEEGEGEELPSQLIIQPMMWGLIPNFYKASSPTGHGYSTNNCRLEDLEEKKMFKPSLVRGQRCVVLCDGFYEWQAIKGSKTKQPYFIYAASQSEGIKIWDRSSWDTEGVWSEEEGWKGPQLLKMAGLFSRWTSSEGEEVMSYSVVTKAAEGKFSDLHHRVPAILNTDQEVQDWLNYGKVEYKEALNLLAKVKAEVTWHPVSTQVNNSRNQEMDMNHPVDPKKEAPPSGSSLFMANWLKKGSGKVKNDDDVKVKEENKVKKEEDDEK</sequence>
<dbReference type="GO" id="GO:0008233">
    <property type="term" value="F:peptidase activity"/>
    <property type="evidence" value="ECO:0007669"/>
    <property type="project" value="UniProtKB-KW"/>
</dbReference>
<organism evidence="13 14">
    <name type="scientific">Petrolisthes manimaculis</name>
    <dbReference type="NCBI Taxonomy" id="1843537"/>
    <lineage>
        <taxon>Eukaryota</taxon>
        <taxon>Metazoa</taxon>
        <taxon>Ecdysozoa</taxon>
        <taxon>Arthropoda</taxon>
        <taxon>Crustacea</taxon>
        <taxon>Multicrustacea</taxon>
        <taxon>Malacostraca</taxon>
        <taxon>Eumalacostraca</taxon>
        <taxon>Eucarida</taxon>
        <taxon>Decapoda</taxon>
        <taxon>Pleocyemata</taxon>
        <taxon>Anomura</taxon>
        <taxon>Galatheoidea</taxon>
        <taxon>Porcellanidae</taxon>
        <taxon>Petrolisthes</taxon>
    </lineage>
</organism>
<keyword evidence="3" id="KW-0645">Protease</keyword>
<feature type="compositionally biased region" description="Basic and acidic residues" evidence="12">
    <location>
        <begin position="337"/>
        <end position="359"/>
    </location>
</feature>
<dbReference type="PANTHER" id="PTHR13604:SF0">
    <property type="entry name" value="ABASIC SITE PROCESSING PROTEIN HMCES"/>
    <property type="match status" value="1"/>
</dbReference>
<dbReference type="GO" id="GO:0016829">
    <property type="term" value="F:lyase activity"/>
    <property type="evidence" value="ECO:0007669"/>
    <property type="project" value="UniProtKB-KW"/>
</dbReference>
<dbReference type="InterPro" id="IPR036590">
    <property type="entry name" value="SRAP-like"/>
</dbReference>
<dbReference type="PANTHER" id="PTHR13604">
    <property type="entry name" value="DC12-RELATED"/>
    <property type="match status" value="1"/>
</dbReference>
<dbReference type="GO" id="GO:0106300">
    <property type="term" value="P:protein-DNA covalent cross-linking repair"/>
    <property type="evidence" value="ECO:0007669"/>
    <property type="project" value="InterPro"/>
</dbReference>
<gene>
    <name evidence="13" type="ORF">Pmani_024068</name>
</gene>
<feature type="region of interest" description="Disordered" evidence="12">
    <location>
        <begin position="294"/>
        <end position="359"/>
    </location>
</feature>
<keyword evidence="6" id="KW-0190">Covalent protein-DNA linkage</keyword>
<comment type="caution">
    <text evidence="13">The sequence shown here is derived from an EMBL/GenBank/DDBJ whole genome shotgun (WGS) entry which is preliminary data.</text>
</comment>
<keyword evidence="4" id="KW-0227">DNA damage</keyword>
<keyword evidence="5" id="KW-0378">Hydrolase</keyword>
<keyword evidence="7" id="KW-0238">DNA-binding</keyword>
<evidence type="ECO:0000256" key="9">
    <source>
        <dbReference type="ARBA" id="ARBA00030390"/>
    </source>
</evidence>
<evidence type="ECO:0000256" key="11">
    <source>
        <dbReference type="ARBA" id="ARBA00031130"/>
    </source>
</evidence>
<evidence type="ECO:0000313" key="14">
    <source>
        <dbReference type="Proteomes" id="UP001292094"/>
    </source>
</evidence>
<dbReference type="AlphaFoldDB" id="A0AAE1P9Z2"/>
<accession>A0AAE1P9Z2</accession>
<evidence type="ECO:0000256" key="2">
    <source>
        <dbReference type="ARBA" id="ARBA00015888"/>
    </source>
</evidence>